<dbReference type="STRING" id="1314782.A0A165UHJ4"/>
<dbReference type="PROSITE" id="PS50404">
    <property type="entry name" value="GST_NTER"/>
    <property type="match status" value="1"/>
</dbReference>
<dbReference type="InterPro" id="IPR004045">
    <property type="entry name" value="Glutathione_S-Trfase_N"/>
</dbReference>
<dbReference type="Proteomes" id="UP000076761">
    <property type="component" value="Unassembled WGS sequence"/>
</dbReference>
<dbReference type="Pfam" id="PF22041">
    <property type="entry name" value="GST_C_7"/>
    <property type="match status" value="1"/>
</dbReference>
<dbReference type="Gene3D" id="1.20.1050.10">
    <property type="match status" value="1"/>
</dbReference>
<evidence type="ECO:0000313" key="3">
    <source>
        <dbReference type="Proteomes" id="UP000076761"/>
    </source>
</evidence>
<dbReference type="InterPro" id="IPR036282">
    <property type="entry name" value="Glutathione-S-Trfase_C_sf"/>
</dbReference>
<dbReference type="InParanoid" id="A0A165UHJ4"/>
<dbReference type="SUPFAM" id="SSF52833">
    <property type="entry name" value="Thioredoxin-like"/>
    <property type="match status" value="1"/>
</dbReference>
<dbReference type="Gene3D" id="3.40.30.10">
    <property type="entry name" value="Glutaredoxin"/>
    <property type="match status" value="1"/>
</dbReference>
<feature type="domain" description="GST N-terminal" evidence="1">
    <location>
        <begin position="10"/>
        <end position="96"/>
    </location>
</feature>
<organism evidence="2 3">
    <name type="scientific">Neolentinus lepideus HHB14362 ss-1</name>
    <dbReference type="NCBI Taxonomy" id="1314782"/>
    <lineage>
        <taxon>Eukaryota</taxon>
        <taxon>Fungi</taxon>
        <taxon>Dikarya</taxon>
        <taxon>Basidiomycota</taxon>
        <taxon>Agaricomycotina</taxon>
        <taxon>Agaricomycetes</taxon>
        <taxon>Gloeophyllales</taxon>
        <taxon>Gloeophyllaceae</taxon>
        <taxon>Neolentinus</taxon>
    </lineage>
</organism>
<dbReference type="InterPro" id="IPR036249">
    <property type="entry name" value="Thioredoxin-like_sf"/>
</dbReference>
<dbReference type="EMBL" id="KV425559">
    <property type="protein sequence ID" value="KZT28169.1"/>
    <property type="molecule type" value="Genomic_DNA"/>
</dbReference>
<dbReference type="AlphaFoldDB" id="A0A165UHJ4"/>
<dbReference type="Pfam" id="PF13409">
    <property type="entry name" value="GST_N_2"/>
    <property type="match status" value="1"/>
</dbReference>
<reference evidence="2 3" key="1">
    <citation type="journal article" date="2016" name="Mol. Biol. Evol.">
        <title>Comparative Genomics of Early-Diverging Mushroom-Forming Fungi Provides Insights into the Origins of Lignocellulose Decay Capabilities.</title>
        <authorList>
            <person name="Nagy L.G."/>
            <person name="Riley R."/>
            <person name="Tritt A."/>
            <person name="Adam C."/>
            <person name="Daum C."/>
            <person name="Floudas D."/>
            <person name="Sun H."/>
            <person name="Yadav J.S."/>
            <person name="Pangilinan J."/>
            <person name="Larsson K.H."/>
            <person name="Matsuura K."/>
            <person name="Barry K."/>
            <person name="Labutti K."/>
            <person name="Kuo R."/>
            <person name="Ohm R.A."/>
            <person name="Bhattacharya S.S."/>
            <person name="Shirouzu T."/>
            <person name="Yoshinaga Y."/>
            <person name="Martin F.M."/>
            <person name="Grigoriev I.V."/>
            <person name="Hibbett D.S."/>
        </authorList>
    </citation>
    <scope>NUCLEOTIDE SEQUENCE [LARGE SCALE GENOMIC DNA]</scope>
    <source>
        <strain evidence="2 3">HHB14362 ss-1</strain>
    </source>
</reference>
<protein>
    <recommendedName>
        <fullName evidence="1">GST N-terminal domain-containing protein</fullName>
    </recommendedName>
</protein>
<proteinExistence type="predicted"/>
<sequence length="243" mass="27949">MAARQRFTLYDLEGKVRPWSPHAFIVRMILNFKGVPYNTVYISFPDIRPTITKLDPLLSRQEQLTIPFLVDNVKKTTVVDSLEIAAYLEKECPQTLSVLPGGIQPLCSFWYKDFLHPKVLIPVLKMLLAPVCNQVLDDRGAEYWRRTREKRFGMRLEDIAGSEESWMRLWATLEPELHRIGKALRSNKHCYLLGNTPSYPDFSLCAALAWAQVADERLFKKMVAAHPAIWQLWQTLGVYTGGP</sequence>
<evidence type="ECO:0000313" key="2">
    <source>
        <dbReference type="EMBL" id="KZT28169.1"/>
    </source>
</evidence>
<gene>
    <name evidence="2" type="ORF">NEOLEDRAFT_1146169</name>
</gene>
<dbReference type="OrthoDB" id="4951845at2759"/>
<keyword evidence="3" id="KW-1185">Reference proteome</keyword>
<dbReference type="SUPFAM" id="SSF47616">
    <property type="entry name" value="GST C-terminal domain-like"/>
    <property type="match status" value="1"/>
</dbReference>
<accession>A0A165UHJ4</accession>
<dbReference type="InterPro" id="IPR054416">
    <property type="entry name" value="GST_UstS-like_C"/>
</dbReference>
<name>A0A165UHJ4_9AGAM</name>
<evidence type="ECO:0000259" key="1">
    <source>
        <dbReference type="PROSITE" id="PS50404"/>
    </source>
</evidence>